<keyword evidence="1" id="KW-0812">Transmembrane</keyword>
<keyword evidence="2" id="KW-1185">Reference proteome</keyword>
<organism evidence="2 3">
    <name type="scientific">Acrobeloides nanus</name>
    <dbReference type="NCBI Taxonomy" id="290746"/>
    <lineage>
        <taxon>Eukaryota</taxon>
        <taxon>Metazoa</taxon>
        <taxon>Ecdysozoa</taxon>
        <taxon>Nematoda</taxon>
        <taxon>Chromadorea</taxon>
        <taxon>Rhabditida</taxon>
        <taxon>Tylenchina</taxon>
        <taxon>Cephalobomorpha</taxon>
        <taxon>Cephaloboidea</taxon>
        <taxon>Cephalobidae</taxon>
        <taxon>Acrobeloides</taxon>
    </lineage>
</organism>
<accession>A0A914DK36</accession>
<evidence type="ECO:0000313" key="2">
    <source>
        <dbReference type="Proteomes" id="UP000887540"/>
    </source>
</evidence>
<sequence>MILLFDFLSHLYNTVIRYINNQIDQSFPVYALLSYIVPPTIQLIIYASNILMSVGMIIRIAIQIKRQIEINQKKRLKEYLMIAVAILLQNIIALFLVVIWMLNIAYHLIYYLIPDQNSQTMSINDIFIEIGHLKEFLLQLSIIFNSVMTLFVMEGYRLAMWTFVKFLMQKLRAYGEKVGLIPKTTVFTKVTKVASTTSRREI</sequence>
<reference evidence="3" key="1">
    <citation type="submission" date="2022-11" db="UniProtKB">
        <authorList>
            <consortium name="WormBaseParasite"/>
        </authorList>
    </citation>
    <scope>IDENTIFICATION</scope>
</reference>
<keyword evidence="1" id="KW-0472">Membrane</keyword>
<feature type="transmembrane region" description="Helical" evidence="1">
    <location>
        <begin position="142"/>
        <end position="164"/>
    </location>
</feature>
<evidence type="ECO:0000256" key="1">
    <source>
        <dbReference type="SAM" id="Phobius"/>
    </source>
</evidence>
<name>A0A914DK36_9BILA</name>
<keyword evidence="1" id="KW-1133">Transmembrane helix</keyword>
<feature type="transmembrane region" description="Helical" evidence="1">
    <location>
        <begin position="36"/>
        <end position="58"/>
    </location>
</feature>
<dbReference type="WBParaSite" id="ACRNAN_scaffold2753.g8244.t1">
    <property type="protein sequence ID" value="ACRNAN_scaffold2753.g8244.t1"/>
    <property type="gene ID" value="ACRNAN_scaffold2753.g8244"/>
</dbReference>
<feature type="transmembrane region" description="Helical" evidence="1">
    <location>
        <begin position="79"/>
        <end position="102"/>
    </location>
</feature>
<protein>
    <submittedName>
        <fullName evidence="3">Uncharacterized protein</fullName>
    </submittedName>
</protein>
<evidence type="ECO:0000313" key="3">
    <source>
        <dbReference type="WBParaSite" id="ACRNAN_scaffold2753.g8244.t1"/>
    </source>
</evidence>
<dbReference type="Proteomes" id="UP000887540">
    <property type="component" value="Unplaced"/>
</dbReference>
<dbReference type="AlphaFoldDB" id="A0A914DK36"/>
<proteinExistence type="predicted"/>